<dbReference type="EMBL" id="BART01032727">
    <property type="protein sequence ID" value="GAH14076.1"/>
    <property type="molecule type" value="Genomic_DNA"/>
</dbReference>
<sequence>MARRTSEINILIRARDQASKAAKSSQASFQKFGKYLAVGFAAATAAAGLAITGLVRVMKSSVAAADEQEKALKNLEAAMKATGDFTEAASKDFEDFASALQKVTTTGDETTLGLLAISKAFGATNEQAKEMVATA</sequence>
<reference evidence="2" key="1">
    <citation type="journal article" date="2014" name="Front. Microbiol.">
        <title>High frequency of phylogenetically diverse reductive dehalogenase-homologous genes in deep subseafloor sedimentary metagenomes.</title>
        <authorList>
            <person name="Kawai M."/>
            <person name="Futagami T."/>
            <person name="Toyoda A."/>
            <person name="Takaki Y."/>
            <person name="Nishi S."/>
            <person name="Hori S."/>
            <person name="Arai W."/>
            <person name="Tsubouchi T."/>
            <person name="Morono Y."/>
            <person name="Uchiyama I."/>
            <person name="Ito T."/>
            <person name="Fujiyama A."/>
            <person name="Inagaki F."/>
            <person name="Takami H."/>
        </authorList>
    </citation>
    <scope>NUCLEOTIDE SEQUENCE</scope>
    <source>
        <strain evidence="2">Expedition CK06-06</strain>
    </source>
</reference>
<gene>
    <name evidence="2" type="ORF">S01H4_56476</name>
</gene>
<protein>
    <recommendedName>
        <fullName evidence="3">Bacteriophage tail tape measure N-terminal domain-containing protein</fullName>
    </recommendedName>
</protein>
<organism evidence="2">
    <name type="scientific">marine sediment metagenome</name>
    <dbReference type="NCBI Taxonomy" id="412755"/>
    <lineage>
        <taxon>unclassified sequences</taxon>
        <taxon>metagenomes</taxon>
        <taxon>ecological metagenomes</taxon>
    </lineage>
</organism>
<feature type="transmembrane region" description="Helical" evidence="1">
    <location>
        <begin position="35"/>
        <end position="55"/>
    </location>
</feature>
<evidence type="ECO:0000256" key="1">
    <source>
        <dbReference type="SAM" id="Phobius"/>
    </source>
</evidence>
<feature type="non-terminal residue" evidence="2">
    <location>
        <position position="135"/>
    </location>
</feature>
<accession>X1CZV6</accession>
<dbReference type="AlphaFoldDB" id="X1CZV6"/>
<keyword evidence="1" id="KW-1133">Transmembrane helix</keyword>
<proteinExistence type="predicted"/>
<evidence type="ECO:0000313" key="2">
    <source>
        <dbReference type="EMBL" id="GAH14076.1"/>
    </source>
</evidence>
<comment type="caution">
    <text evidence="2">The sequence shown here is derived from an EMBL/GenBank/DDBJ whole genome shotgun (WGS) entry which is preliminary data.</text>
</comment>
<keyword evidence="1" id="KW-0472">Membrane</keyword>
<keyword evidence="1" id="KW-0812">Transmembrane</keyword>
<evidence type="ECO:0008006" key="3">
    <source>
        <dbReference type="Google" id="ProtNLM"/>
    </source>
</evidence>
<name>X1CZV6_9ZZZZ</name>